<accession>A0A7R9I3J0</accession>
<sequence>MLEIAAVNVATLHRTFTNMERWLANALVVLSTTAEDEEIKILSTLSISWTVATLRKMESYKRNSNLINEEKVLTTYLAEDLLNFQYMADQRQRFRKGVTAICIVTDKGVKVTVEDSNCIQASAFIQAEMFQASYILQQGCPTLRATLKNKDQSEGRNQDYKYSADIKICGEFDH</sequence>
<dbReference type="EMBL" id="OD567163">
    <property type="protein sequence ID" value="CAD7445241.1"/>
    <property type="molecule type" value="Genomic_DNA"/>
</dbReference>
<organism evidence="1">
    <name type="scientific">Timema bartmani</name>
    <dbReference type="NCBI Taxonomy" id="61472"/>
    <lineage>
        <taxon>Eukaryota</taxon>
        <taxon>Metazoa</taxon>
        <taxon>Ecdysozoa</taxon>
        <taxon>Arthropoda</taxon>
        <taxon>Hexapoda</taxon>
        <taxon>Insecta</taxon>
        <taxon>Pterygota</taxon>
        <taxon>Neoptera</taxon>
        <taxon>Polyneoptera</taxon>
        <taxon>Phasmatodea</taxon>
        <taxon>Timematodea</taxon>
        <taxon>Timematoidea</taxon>
        <taxon>Timematidae</taxon>
        <taxon>Timema</taxon>
    </lineage>
</organism>
<dbReference type="InterPro" id="IPR003021">
    <property type="entry name" value="Rad1_Rec1_Rad17"/>
</dbReference>
<evidence type="ECO:0000313" key="1">
    <source>
        <dbReference type="EMBL" id="CAD7445241.1"/>
    </source>
</evidence>
<dbReference type="Pfam" id="PF02144">
    <property type="entry name" value="Rad1"/>
    <property type="match status" value="1"/>
</dbReference>
<name>A0A7R9I3J0_9NEOP</name>
<proteinExistence type="predicted"/>
<dbReference type="AlphaFoldDB" id="A0A7R9I3J0"/>
<reference evidence="1" key="1">
    <citation type="submission" date="2020-11" db="EMBL/GenBank/DDBJ databases">
        <authorList>
            <person name="Tran Van P."/>
        </authorList>
    </citation>
    <scope>NUCLEOTIDE SEQUENCE</scope>
</reference>
<protein>
    <submittedName>
        <fullName evidence="1">Uncharacterized protein</fullName>
    </submittedName>
</protein>
<gene>
    <name evidence="1" type="ORF">TBIB3V08_LOCUS7598</name>
</gene>
<dbReference type="PRINTS" id="PR01245">
    <property type="entry name" value="RAD1REC1"/>
</dbReference>
<dbReference type="GO" id="GO:0000077">
    <property type="term" value="P:DNA damage checkpoint signaling"/>
    <property type="evidence" value="ECO:0007669"/>
    <property type="project" value="InterPro"/>
</dbReference>
<dbReference type="Gene3D" id="3.70.10.10">
    <property type="match status" value="1"/>
</dbReference>